<dbReference type="EMBL" id="UINC01006124">
    <property type="protein sequence ID" value="SVA25633.1"/>
    <property type="molecule type" value="Genomic_DNA"/>
</dbReference>
<reference evidence="1" key="1">
    <citation type="submission" date="2018-05" db="EMBL/GenBank/DDBJ databases">
        <authorList>
            <person name="Lanie J.A."/>
            <person name="Ng W.-L."/>
            <person name="Kazmierczak K.M."/>
            <person name="Andrzejewski T.M."/>
            <person name="Davidsen T.M."/>
            <person name="Wayne K.J."/>
            <person name="Tettelin H."/>
            <person name="Glass J.I."/>
            <person name="Rusch D."/>
            <person name="Podicherti R."/>
            <person name="Tsui H.-C.T."/>
            <person name="Winkler M.E."/>
        </authorList>
    </citation>
    <scope>NUCLEOTIDE SEQUENCE</scope>
</reference>
<feature type="non-terminal residue" evidence="1">
    <location>
        <position position="40"/>
    </location>
</feature>
<dbReference type="AlphaFoldDB" id="A0A381UG20"/>
<protein>
    <submittedName>
        <fullName evidence="1">Uncharacterized protein</fullName>
    </submittedName>
</protein>
<evidence type="ECO:0000313" key="1">
    <source>
        <dbReference type="EMBL" id="SVA25633.1"/>
    </source>
</evidence>
<proteinExistence type="predicted"/>
<name>A0A381UG20_9ZZZZ</name>
<sequence>MSVVAKGINRGASLGVLFFALAALFSLNAPVYAQQGAVNT</sequence>
<organism evidence="1">
    <name type="scientific">marine metagenome</name>
    <dbReference type="NCBI Taxonomy" id="408172"/>
    <lineage>
        <taxon>unclassified sequences</taxon>
        <taxon>metagenomes</taxon>
        <taxon>ecological metagenomes</taxon>
    </lineage>
</organism>
<accession>A0A381UG20</accession>
<gene>
    <name evidence="1" type="ORF">METZ01_LOCUS78487</name>
</gene>